<accession>A0A7S8CD25</accession>
<dbReference type="KEGG" id="mcui:G8O30_11905"/>
<protein>
    <recommendedName>
        <fullName evidence="3">Intracellular proteinase inhibitor BsuPI domain-containing protein</fullName>
    </recommendedName>
</protein>
<reference evidence="1 2" key="1">
    <citation type="submission" date="2019-07" db="EMBL/GenBank/DDBJ databases">
        <title>Genome sequence of 2 isolates from Red Sea Mangroves.</title>
        <authorList>
            <person name="Sefrji F."/>
            <person name="Michoud G."/>
            <person name="Merlino G."/>
            <person name="Daffonchio D."/>
        </authorList>
    </citation>
    <scope>NUCLEOTIDE SEQUENCE [LARGE SCALE GENOMIC DNA]</scope>
    <source>
        <strain evidence="1 2">R1DC41</strain>
    </source>
</reference>
<dbReference type="PROSITE" id="PS51257">
    <property type="entry name" value="PROKAR_LIPOPROTEIN"/>
    <property type="match status" value="1"/>
</dbReference>
<evidence type="ECO:0008006" key="3">
    <source>
        <dbReference type="Google" id="ProtNLM"/>
    </source>
</evidence>
<evidence type="ECO:0000313" key="2">
    <source>
        <dbReference type="Proteomes" id="UP000593626"/>
    </source>
</evidence>
<sequence length="176" mass="20456">MKKLLLCSMLLFATGCSSEEVSTYQEDLTLSNYIEDDSFRFTFTGKKSSYVVGEEFDFIGELLYQGDKKNIEIQYAWSPFYYTLTNEETKVTYLFGTLEPGNYRVLQVDKPFKQQIERHMSWYVEKDRNYTEGVERIPPGQYTVDGYAGFDLVSSDSKTPILLNTTLRIVVNEKEK</sequence>
<organism evidence="1 2">
    <name type="scientific">Mangrovibacillus cuniculi</name>
    <dbReference type="NCBI Taxonomy" id="2593652"/>
    <lineage>
        <taxon>Bacteria</taxon>
        <taxon>Bacillati</taxon>
        <taxon>Bacillota</taxon>
        <taxon>Bacilli</taxon>
        <taxon>Bacillales</taxon>
        <taxon>Bacillaceae</taxon>
        <taxon>Mangrovibacillus</taxon>
    </lineage>
</organism>
<dbReference type="RefSeq" id="WP_239672277.1">
    <property type="nucleotide sequence ID" value="NZ_CP049742.1"/>
</dbReference>
<proteinExistence type="predicted"/>
<keyword evidence="2" id="KW-1185">Reference proteome</keyword>
<dbReference type="AlphaFoldDB" id="A0A7S8CD25"/>
<evidence type="ECO:0000313" key="1">
    <source>
        <dbReference type="EMBL" id="QPC47606.1"/>
    </source>
</evidence>
<gene>
    <name evidence="1" type="ORF">G8O30_11905</name>
</gene>
<name>A0A7S8CD25_9BACI</name>
<dbReference type="Proteomes" id="UP000593626">
    <property type="component" value="Chromosome"/>
</dbReference>
<dbReference type="EMBL" id="CP049742">
    <property type="protein sequence ID" value="QPC47606.1"/>
    <property type="molecule type" value="Genomic_DNA"/>
</dbReference>